<dbReference type="AlphaFoldDB" id="A0A951U8H4"/>
<feature type="domain" description="SLH" evidence="2">
    <location>
        <begin position="67"/>
        <end position="126"/>
    </location>
</feature>
<comment type="caution">
    <text evidence="3">The sequence shown here is derived from an EMBL/GenBank/DDBJ whole genome shotgun (WGS) entry which is preliminary data.</text>
</comment>
<evidence type="ECO:0000259" key="2">
    <source>
        <dbReference type="PROSITE" id="PS51272"/>
    </source>
</evidence>
<reference evidence="3" key="2">
    <citation type="journal article" date="2022" name="Microbiol. Resour. Announc.">
        <title>Metagenome Sequencing to Explore Phylogenomics of Terrestrial Cyanobacteria.</title>
        <authorList>
            <person name="Ward R.D."/>
            <person name="Stajich J.E."/>
            <person name="Johansen J.R."/>
            <person name="Huntemann M."/>
            <person name="Clum A."/>
            <person name="Foster B."/>
            <person name="Foster B."/>
            <person name="Roux S."/>
            <person name="Palaniappan K."/>
            <person name="Varghese N."/>
            <person name="Mukherjee S."/>
            <person name="Reddy T.B.K."/>
            <person name="Daum C."/>
            <person name="Copeland A."/>
            <person name="Chen I.A."/>
            <person name="Ivanova N.N."/>
            <person name="Kyrpides N.C."/>
            <person name="Shapiro N."/>
            <person name="Eloe-Fadrosh E.A."/>
            <person name="Pietrasiak N."/>
        </authorList>
    </citation>
    <scope>NUCLEOTIDE SEQUENCE</scope>
    <source>
        <strain evidence="3">CPER-KK1</strain>
    </source>
</reference>
<accession>A0A951U8H4</accession>
<protein>
    <submittedName>
        <fullName evidence="3">Family 10 glycosylhydrolase</fullName>
    </submittedName>
</protein>
<evidence type="ECO:0000256" key="1">
    <source>
        <dbReference type="ARBA" id="ARBA00022729"/>
    </source>
</evidence>
<dbReference type="Gene3D" id="3.20.20.80">
    <property type="entry name" value="Glycosidases"/>
    <property type="match status" value="1"/>
</dbReference>
<dbReference type="InterPro" id="IPR017853">
    <property type="entry name" value="GH"/>
</dbReference>
<dbReference type="InterPro" id="IPR003790">
    <property type="entry name" value="GHL10"/>
</dbReference>
<dbReference type="Pfam" id="PF00395">
    <property type="entry name" value="SLH"/>
    <property type="match status" value="2"/>
</dbReference>
<organism evidence="3 4">
    <name type="scientific">Symplocastrum torsivum CPER-KK1</name>
    <dbReference type="NCBI Taxonomy" id="450513"/>
    <lineage>
        <taxon>Bacteria</taxon>
        <taxon>Bacillati</taxon>
        <taxon>Cyanobacteriota</taxon>
        <taxon>Cyanophyceae</taxon>
        <taxon>Oscillatoriophycideae</taxon>
        <taxon>Oscillatoriales</taxon>
        <taxon>Microcoleaceae</taxon>
        <taxon>Symplocastrum</taxon>
    </lineage>
</organism>
<dbReference type="InterPro" id="IPR001119">
    <property type="entry name" value="SLH_dom"/>
</dbReference>
<dbReference type="Pfam" id="PF02638">
    <property type="entry name" value="GHL10"/>
    <property type="match status" value="1"/>
</dbReference>
<dbReference type="PROSITE" id="PS51272">
    <property type="entry name" value="SLH"/>
    <property type="match status" value="3"/>
</dbReference>
<evidence type="ECO:0000313" key="3">
    <source>
        <dbReference type="EMBL" id="MBW4544288.1"/>
    </source>
</evidence>
<dbReference type="Proteomes" id="UP000753908">
    <property type="component" value="Unassembled WGS sequence"/>
</dbReference>
<dbReference type="InterPro" id="IPR052177">
    <property type="entry name" value="Divisome_Glycosyl_Hydrolase"/>
</dbReference>
<gene>
    <name evidence="3" type="ORF">KME25_07590</name>
</gene>
<sequence length="664" mass="74360">MVASPSRFSDIQNHWARLFIEGLASRGIISGFPDGTFRPNQAMSRAEFAALLQKAFTTAKKRSYVPFVDVPAKHWAAAAIQKAYEAGFISGYPGNRFRPDASIARIEVLISLTTGLEITSNTPSETKAAFPEFYQDAAQIPVYAMDKLAAATDARIVVNYPNVKLLKPLEFANRADVAAFVYQALVYLGRVPTVSSEYIVTGQKTVAVSHKREFRGVWVTTGWNIDWPSKRGLSVEQQQSELIQILDRMQGLNLNALVFQVRPTGDALYASELEPWSGWLTGTQGNAPEPFYDPLAFAIAQCHQRNIELHAWFNPYRAGTSSENSPKVPPHITLTHPDYVYTYGNDLWMDPGVKVIQDWTYNVILDVVRRYDVDGVHLDDYFYPYPVSGQTFPDNKTYSAYQATGGKLALADWRRNNVNQMVQRLSSGIRATKRHVKFGISPFGIYRPGQPPQAKGLDQYEALYADPKKWLEEGWVDYMAPQLYWRIDPPAQSYPVLLQWWTDNNPKRRHIYPGNRLSALDGKDWSISEYEKQVEITRNLVSKQSLGNIFYNMKVFNENRLGVVDTLKASVYAEPALAPTMQWLGDAKPALPTGVEEKNGKLSWKAATSGIRSWTLYKQNGATWKLVRILGGTTTSIAVEPGTYALCAVDNLANESAGAVVAVK</sequence>
<dbReference type="EMBL" id="JAHHIF010000008">
    <property type="protein sequence ID" value="MBW4544288.1"/>
    <property type="molecule type" value="Genomic_DNA"/>
</dbReference>
<dbReference type="SUPFAM" id="SSF51445">
    <property type="entry name" value="(Trans)glycosidases"/>
    <property type="match status" value="1"/>
</dbReference>
<dbReference type="PANTHER" id="PTHR43405:SF1">
    <property type="entry name" value="GLYCOSYL HYDROLASE DIGH"/>
    <property type="match status" value="1"/>
</dbReference>
<proteinExistence type="predicted"/>
<evidence type="ECO:0000313" key="4">
    <source>
        <dbReference type="Proteomes" id="UP000753908"/>
    </source>
</evidence>
<dbReference type="PANTHER" id="PTHR43405">
    <property type="entry name" value="GLYCOSYL HYDROLASE DIGH"/>
    <property type="match status" value="1"/>
</dbReference>
<keyword evidence="1" id="KW-0732">Signal</keyword>
<feature type="domain" description="SLH" evidence="2">
    <location>
        <begin position="3"/>
        <end position="66"/>
    </location>
</feature>
<reference evidence="3" key="1">
    <citation type="submission" date="2021-05" db="EMBL/GenBank/DDBJ databases">
        <authorList>
            <person name="Pietrasiak N."/>
            <person name="Ward R."/>
            <person name="Stajich J.E."/>
            <person name="Kurbessoian T."/>
        </authorList>
    </citation>
    <scope>NUCLEOTIDE SEQUENCE</scope>
    <source>
        <strain evidence="3">CPER-KK1</strain>
    </source>
</reference>
<name>A0A951U8H4_9CYAN</name>
<feature type="domain" description="SLH" evidence="2">
    <location>
        <begin position="131"/>
        <end position="195"/>
    </location>
</feature>